<dbReference type="AlphaFoldDB" id="A0A7J8ND20"/>
<proteinExistence type="predicted"/>
<feature type="non-terminal residue" evidence="1">
    <location>
        <position position="1"/>
    </location>
</feature>
<name>A0A7J8ND20_9ROSI</name>
<gene>
    <name evidence="1" type="ORF">Golob_024089</name>
</gene>
<reference evidence="1 2" key="1">
    <citation type="journal article" date="2019" name="Genome Biol. Evol.">
        <title>Insights into the evolution of the New World diploid cottons (Gossypium, subgenus Houzingenia) based on genome sequencing.</title>
        <authorList>
            <person name="Grover C.E."/>
            <person name="Arick M.A. 2nd"/>
            <person name="Thrash A."/>
            <person name="Conover J.L."/>
            <person name="Sanders W.S."/>
            <person name="Peterson D.G."/>
            <person name="Frelichowski J.E."/>
            <person name="Scheffler J.A."/>
            <person name="Scheffler B.E."/>
            <person name="Wendel J.F."/>
        </authorList>
    </citation>
    <scope>NUCLEOTIDE SEQUENCE [LARGE SCALE GENOMIC DNA]</scope>
    <source>
        <strain evidence="1">157</strain>
        <tissue evidence="1">Leaf</tissue>
    </source>
</reference>
<sequence>NELDNSEPTVHEFSLERSRKGLCWELLGGRNGTEVQ</sequence>
<keyword evidence="2" id="KW-1185">Reference proteome</keyword>
<accession>A0A7J8ND20</accession>
<dbReference type="EMBL" id="JABEZX010012138">
    <property type="protein sequence ID" value="MBA0574819.1"/>
    <property type="molecule type" value="Genomic_DNA"/>
</dbReference>
<evidence type="ECO:0000313" key="1">
    <source>
        <dbReference type="EMBL" id="MBA0574819.1"/>
    </source>
</evidence>
<comment type="caution">
    <text evidence="1">The sequence shown here is derived from an EMBL/GenBank/DDBJ whole genome shotgun (WGS) entry which is preliminary data.</text>
</comment>
<protein>
    <submittedName>
        <fullName evidence="1">Uncharacterized protein</fullName>
    </submittedName>
</protein>
<dbReference type="Proteomes" id="UP000593572">
    <property type="component" value="Unassembled WGS sequence"/>
</dbReference>
<feature type="non-terminal residue" evidence="1">
    <location>
        <position position="36"/>
    </location>
</feature>
<organism evidence="1 2">
    <name type="scientific">Gossypium lobatum</name>
    <dbReference type="NCBI Taxonomy" id="34289"/>
    <lineage>
        <taxon>Eukaryota</taxon>
        <taxon>Viridiplantae</taxon>
        <taxon>Streptophyta</taxon>
        <taxon>Embryophyta</taxon>
        <taxon>Tracheophyta</taxon>
        <taxon>Spermatophyta</taxon>
        <taxon>Magnoliopsida</taxon>
        <taxon>eudicotyledons</taxon>
        <taxon>Gunneridae</taxon>
        <taxon>Pentapetalae</taxon>
        <taxon>rosids</taxon>
        <taxon>malvids</taxon>
        <taxon>Malvales</taxon>
        <taxon>Malvaceae</taxon>
        <taxon>Malvoideae</taxon>
        <taxon>Gossypium</taxon>
    </lineage>
</organism>
<evidence type="ECO:0000313" key="2">
    <source>
        <dbReference type="Proteomes" id="UP000593572"/>
    </source>
</evidence>